<dbReference type="InterPro" id="IPR018902">
    <property type="entry name" value="CMI2A-C-like_dom"/>
</dbReference>
<evidence type="ECO:0000256" key="5">
    <source>
        <dbReference type="ARBA" id="ARBA00035661"/>
    </source>
</evidence>
<comment type="caution">
    <text evidence="8">The sequence shown here is derived from an EMBL/GenBank/DDBJ whole genome shotgun (WGS) entry which is preliminary data.</text>
</comment>
<evidence type="ECO:0000256" key="4">
    <source>
        <dbReference type="ARBA" id="ARBA00023273"/>
    </source>
</evidence>
<keyword evidence="4" id="KW-0966">Cell projection</keyword>
<dbReference type="PANTHER" id="PTHR22146">
    <property type="entry name" value="CAT EYE SYNDROME CRITICAL REGION PROTEIN 6"/>
    <property type="match status" value="1"/>
</dbReference>
<dbReference type="EMBL" id="JAZDUA010000019">
    <property type="protein sequence ID" value="KAK7872883.1"/>
    <property type="molecule type" value="Genomic_DNA"/>
</dbReference>
<gene>
    <name evidence="8" type="ORF">R5R35_006749</name>
</gene>
<feature type="compositionally biased region" description="Basic and acidic residues" evidence="6">
    <location>
        <begin position="220"/>
        <end position="238"/>
    </location>
</feature>
<proteinExistence type="inferred from homology"/>
<keyword evidence="3" id="KW-0206">Cytoskeleton</keyword>
<reference evidence="8 9" key="1">
    <citation type="submission" date="2024-03" db="EMBL/GenBank/DDBJ databases">
        <title>The genome assembly and annotation of the cricket Gryllus longicercus Weissman &amp; Gray.</title>
        <authorList>
            <person name="Szrajer S."/>
            <person name="Gray D."/>
            <person name="Ylla G."/>
        </authorList>
    </citation>
    <scope>NUCLEOTIDE SEQUENCE [LARGE SCALE GENOMIC DNA]</scope>
    <source>
        <strain evidence="8">DAG 2021-001</strain>
        <tissue evidence="8">Whole body minus gut</tissue>
    </source>
</reference>
<evidence type="ECO:0000256" key="6">
    <source>
        <dbReference type="SAM" id="MobiDB-lite"/>
    </source>
</evidence>
<dbReference type="Pfam" id="PF10629">
    <property type="entry name" value="CMI2B-like"/>
    <property type="match status" value="1"/>
</dbReference>
<keyword evidence="2" id="KW-0963">Cytoplasm</keyword>
<accession>A0AAN9WPC1</accession>
<dbReference type="PANTHER" id="PTHR22146:SF17">
    <property type="entry name" value="PROTEIN FAM166B-LIKE PROTEIN"/>
    <property type="match status" value="1"/>
</dbReference>
<keyword evidence="9" id="KW-1185">Reference proteome</keyword>
<dbReference type="Proteomes" id="UP001378592">
    <property type="component" value="Unassembled WGS sequence"/>
</dbReference>
<protein>
    <recommendedName>
        <fullName evidence="7">Ciliary microtubule inner protein 2A-C-like domain-containing protein</fullName>
    </recommendedName>
</protein>
<evidence type="ECO:0000259" key="7">
    <source>
        <dbReference type="Pfam" id="PF10629"/>
    </source>
</evidence>
<evidence type="ECO:0000313" key="8">
    <source>
        <dbReference type="EMBL" id="KAK7872883.1"/>
    </source>
</evidence>
<evidence type="ECO:0000313" key="9">
    <source>
        <dbReference type="Proteomes" id="UP001378592"/>
    </source>
</evidence>
<feature type="region of interest" description="Disordered" evidence="6">
    <location>
        <begin position="220"/>
        <end position="260"/>
    </location>
</feature>
<evidence type="ECO:0000256" key="3">
    <source>
        <dbReference type="ARBA" id="ARBA00023212"/>
    </source>
</evidence>
<feature type="domain" description="Ciliary microtubule inner protein 2A-C-like" evidence="7">
    <location>
        <begin position="16"/>
        <end position="60"/>
    </location>
</feature>
<organism evidence="8 9">
    <name type="scientific">Gryllus longicercus</name>
    <dbReference type="NCBI Taxonomy" id="2509291"/>
    <lineage>
        <taxon>Eukaryota</taxon>
        <taxon>Metazoa</taxon>
        <taxon>Ecdysozoa</taxon>
        <taxon>Arthropoda</taxon>
        <taxon>Hexapoda</taxon>
        <taxon>Insecta</taxon>
        <taxon>Pterygota</taxon>
        <taxon>Neoptera</taxon>
        <taxon>Polyneoptera</taxon>
        <taxon>Orthoptera</taxon>
        <taxon>Ensifera</taxon>
        <taxon>Gryllidea</taxon>
        <taxon>Grylloidea</taxon>
        <taxon>Gryllidae</taxon>
        <taxon>Gryllinae</taxon>
        <taxon>Gryllus</taxon>
    </lineage>
</organism>
<comment type="similarity">
    <text evidence="5">Belongs to the CIMIP2 family.</text>
</comment>
<comment type="subcellular location">
    <subcellularLocation>
        <location evidence="1">Cytoplasm</location>
        <location evidence="1">Cytoskeleton</location>
        <location evidence="1">Cilium axoneme</location>
    </subcellularLocation>
</comment>
<name>A0AAN9WPC1_9ORTH</name>
<evidence type="ECO:0000256" key="1">
    <source>
        <dbReference type="ARBA" id="ARBA00004430"/>
    </source>
</evidence>
<dbReference type="GO" id="GO:0015630">
    <property type="term" value="C:microtubule cytoskeleton"/>
    <property type="evidence" value="ECO:0007669"/>
    <property type="project" value="UniProtKB-ARBA"/>
</dbReference>
<dbReference type="GO" id="GO:0005930">
    <property type="term" value="C:axoneme"/>
    <property type="evidence" value="ECO:0007669"/>
    <property type="project" value="UniProtKB-SubCell"/>
</dbReference>
<evidence type="ECO:0000256" key="2">
    <source>
        <dbReference type="ARBA" id="ARBA00022490"/>
    </source>
</evidence>
<sequence length="260" mass="29221">MNVRPEERAAFLTQTEPCLVPGYTGHCPSLRFRVGKRYGASTKDIIQELKTKGVSLRLQPYRQDDPISKEILKPIQREKGQMQDFALDLKNRVRPYILGYTGYIPGMQFRYGASFARAADASAADFNVQQQRLRLDAESRHRDLQMALLAPERKPYHAPSEVRRAMDRFYDSYVKYPDPPVSESCPPMTGYTGHIPRVRGESAALGRSYGAAARHGLQRLREDRQRRHATHDVQRALRDAAPADPAAAPAAAAASRAHAH</sequence>
<dbReference type="AlphaFoldDB" id="A0AAN9WPC1"/>
<feature type="compositionally biased region" description="Low complexity" evidence="6">
    <location>
        <begin position="239"/>
        <end position="260"/>
    </location>
</feature>